<dbReference type="Proteomes" id="UP000094043">
    <property type="component" value="Chromosome 7"/>
</dbReference>
<name>A0AAJ8JXL7_9TREE</name>
<sequence length="76" mass="8726">MTTSIVFQAVPRLLKRRETPKRFPTYQEAIEEAGGLYACQPLREGWEQPWAGAGFLIDVLHCFVFEISTCTVDRYS</sequence>
<dbReference type="GeneID" id="91089750"/>
<evidence type="ECO:0000313" key="2">
    <source>
        <dbReference type="Proteomes" id="UP000094043"/>
    </source>
</evidence>
<dbReference type="RefSeq" id="XP_066071005.1">
    <property type="nucleotide sequence ID" value="XM_066214908.1"/>
</dbReference>
<dbReference type="EMBL" id="CP143790">
    <property type="protein sequence ID" value="WVN90305.1"/>
    <property type="molecule type" value="Genomic_DNA"/>
</dbReference>
<evidence type="ECO:0000313" key="1">
    <source>
        <dbReference type="EMBL" id="WVN90305.1"/>
    </source>
</evidence>
<reference evidence="1" key="3">
    <citation type="submission" date="2024-01" db="EMBL/GenBank/DDBJ databases">
        <authorList>
            <person name="Coelho M.A."/>
            <person name="David-Palma M."/>
            <person name="Shea T."/>
            <person name="Sun S."/>
            <person name="Cuomo C.A."/>
            <person name="Heitman J."/>
        </authorList>
    </citation>
    <scope>NUCLEOTIDE SEQUENCE</scope>
    <source>
        <strain evidence="1">CBS 7841</strain>
    </source>
</reference>
<organism evidence="1 2">
    <name type="scientific">Cryptococcus depauperatus CBS 7841</name>
    <dbReference type="NCBI Taxonomy" id="1295531"/>
    <lineage>
        <taxon>Eukaryota</taxon>
        <taxon>Fungi</taxon>
        <taxon>Dikarya</taxon>
        <taxon>Basidiomycota</taxon>
        <taxon>Agaricomycotina</taxon>
        <taxon>Tremellomycetes</taxon>
        <taxon>Tremellales</taxon>
        <taxon>Cryptococcaceae</taxon>
        <taxon>Cryptococcus</taxon>
    </lineage>
</organism>
<keyword evidence="2" id="KW-1185">Reference proteome</keyword>
<proteinExistence type="predicted"/>
<reference evidence="1" key="2">
    <citation type="journal article" date="2022" name="Elife">
        <title>Obligate sexual reproduction of a homothallic fungus closely related to the Cryptococcus pathogenic species complex.</title>
        <authorList>
            <person name="Passer A.R."/>
            <person name="Clancey S.A."/>
            <person name="Shea T."/>
            <person name="David-Palma M."/>
            <person name="Averette A.F."/>
            <person name="Boekhout T."/>
            <person name="Porcel B.M."/>
            <person name="Nowrousian M."/>
            <person name="Cuomo C.A."/>
            <person name="Sun S."/>
            <person name="Heitman J."/>
            <person name="Coelho M.A."/>
        </authorList>
    </citation>
    <scope>NUCLEOTIDE SEQUENCE</scope>
    <source>
        <strain evidence="1">CBS 7841</strain>
    </source>
</reference>
<accession>A0AAJ8JXL7</accession>
<reference evidence="1" key="1">
    <citation type="submission" date="2016-06" db="EMBL/GenBank/DDBJ databases">
        <authorList>
            <person name="Cuomo C."/>
            <person name="Litvintseva A."/>
            <person name="Heitman J."/>
            <person name="Chen Y."/>
            <person name="Sun S."/>
            <person name="Springer D."/>
            <person name="Dromer F."/>
            <person name="Young S."/>
            <person name="Zeng Q."/>
            <person name="Chapman S."/>
            <person name="Gujja S."/>
            <person name="Saif S."/>
            <person name="Birren B."/>
        </authorList>
    </citation>
    <scope>NUCLEOTIDE SEQUENCE</scope>
    <source>
        <strain evidence="1">CBS 7841</strain>
    </source>
</reference>
<dbReference type="KEGG" id="cdep:91089750"/>
<protein>
    <submittedName>
        <fullName evidence="1">Uncharacterized protein</fullName>
    </submittedName>
</protein>
<dbReference type="AlphaFoldDB" id="A0AAJ8JXL7"/>
<gene>
    <name evidence="1" type="ORF">L203_105541</name>
</gene>